<dbReference type="InterPro" id="IPR005883">
    <property type="entry name" value="PilM"/>
</dbReference>
<sequence length="346" mass="40043">MFSLKKSKKVINIVIEDYVLRIVETSGHNISSIKMVSEKPLPAGIIVHGKVADEIQFYSFMKELVKELGLKNRLVRFYVPDSLVIMRQVEFPAHLKNKKEIKEYFDTEIGKSIHLPFKTPVFDIHYPPFETPNRKETMMENLNEMHQGILFAAPEEEMTKYTEILVDVSMKPIVADVKALGIYRYYQQMKHIDTSHSYLFVELNVTSIHIGIFHNHQLEFLRFQNLDLKLKGWKASNLPNEPVHWNFEEEEAVIKGIVGDQILELERIMNFYRFSIHKGEKGVTDIVILGDHPNKQEFYQKVKSQSDLPINLLQNHETKAKEISSFYIPALGLALEGGELADEARS</sequence>
<dbReference type="KEGG" id="ocn:CUC15_12490"/>
<dbReference type="Gene3D" id="3.30.420.40">
    <property type="match status" value="2"/>
</dbReference>
<dbReference type="Gene3D" id="3.30.1490.300">
    <property type="match status" value="1"/>
</dbReference>
<organism evidence="1 2">
    <name type="scientific">Oceanobacillus zhaokaii</name>
    <dbReference type="NCBI Taxonomy" id="2052660"/>
    <lineage>
        <taxon>Bacteria</taxon>
        <taxon>Bacillati</taxon>
        <taxon>Bacillota</taxon>
        <taxon>Bacilli</taxon>
        <taxon>Bacillales</taxon>
        <taxon>Bacillaceae</taxon>
        <taxon>Oceanobacillus</taxon>
    </lineage>
</organism>
<dbReference type="OrthoDB" id="2690797at2"/>
<reference evidence="2" key="1">
    <citation type="submission" date="2017-11" db="EMBL/GenBank/DDBJ databases">
        <authorList>
            <person name="Zhu W."/>
        </authorList>
    </citation>
    <scope>NUCLEOTIDE SEQUENCE [LARGE SCALE GENOMIC DNA]</scope>
    <source>
        <strain evidence="2">160</strain>
    </source>
</reference>
<keyword evidence="2" id="KW-1185">Reference proteome</keyword>
<dbReference type="Proteomes" id="UP000253908">
    <property type="component" value="Chromosome"/>
</dbReference>
<accession>A0A345PI61</accession>
<proteinExistence type="predicted"/>
<evidence type="ECO:0008006" key="3">
    <source>
        <dbReference type="Google" id="ProtNLM"/>
    </source>
</evidence>
<dbReference type="AlphaFoldDB" id="A0A345PI61"/>
<dbReference type="EMBL" id="CP024848">
    <property type="protein sequence ID" value="AXI09691.1"/>
    <property type="molecule type" value="Genomic_DNA"/>
</dbReference>
<evidence type="ECO:0000313" key="2">
    <source>
        <dbReference type="Proteomes" id="UP000253908"/>
    </source>
</evidence>
<name>A0A345PI61_9BACI</name>
<dbReference type="Pfam" id="PF11104">
    <property type="entry name" value="PilM_2"/>
    <property type="match status" value="1"/>
</dbReference>
<dbReference type="RefSeq" id="WP_114916977.1">
    <property type="nucleotide sequence ID" value="NZ_CP024848.1"/>
</dbReference>
<evidence type="ECO:0000313" key="1">
    <source>
        <dbReference type="EMBL" id="AXI09691.1"/>
    </source>
</evidence>
<gene>
    <name evidence="1" type="ORF">CUC15_12490</name>
</gene>
<protein>
    <recommendedName>
        <fullName evidence="3">Pilus assembly protein PilM</fullName>
    </recommendedName>
</protein>